<dbReference type="CDD" id="cd12167">
    <property type="entry name" value="2-Hacid_dh_8"/>
    <property type="match status" value="1"/>
</dbReference>
<gene>
    <name evidence="4" type="ORF">H5P28_00960</name>
</gene>
<dbReference type="Proteomes" id="UP000546464">
    <property type="component" value="Unassembled WGS sequence"/>
</dbReference>
<keyword evidence="1" id="KW-0560">Oxidoreductase</keyword>
<dbReference type="GO" id="GO:0051287">
    <property type="term" value="F:NAD binding"/>
    <property type="evidence" value="ECO:0007669"/>
    <property type="project" value="InterPro"/>
</dbReference>
<evidence type="ECO:0000313" key="5">
    <source>
        <dbReference type="Proteomes" id="UP000546464"/>
    </source>
</evidence>
<comment type="caution">
    <text evidence="4">The sequence shown here is derived from an EMBL/GenBank/DDBJ whole genome shotgun (WGS) entry which is preliminary data.</text>
</comment>
<dbReference type="Pfam" id="PF02826">
    <property type="entry name" value="2-Hacid_dh_C"/>
    <property type="match status" value="1"/>
</dbReference>
<dbReference type="InterPro" id="IPR036291">
    <property type="entry name" value="NAD(P)-bd_dom_sf"/>
</dbReference>
<evidence type="ECO:0000256" key="1">
    <source>
        <dbReference type="ARBA" id="ARBA00023002"/>
    </source>
</evidence>
<dbReference type="SUPFAM" id="SSF51735">
    <property type="entry name" value="NAD(P)-binding Rossmann-fold domains"/>
    <property type="match status" value="1"/>
</dbReference>
<keyword evidence="2" id="KW-0520">NAD</keyword>
<dbReference type="GO" id="GO:0016618">
    <property type="term" value="F:hydroxypyruvate reductase [NAD(P)H] activity"/>
    <property type="evidence" value="ECO:0007669"/>
    <property type="project" value="TreeGrafter"/>
</dbReference>
<evidence type="ECO:0000259" key="3">
    <source>
        <dbReference type="Pfam" id="PF02826"/>
    </source>
</evidence>
<reference evidence="4 5" key="1">
    <citation type="submission" date="2020-07" db="EMBL/GenBank/DDBJ databases">
        <authorList>
            <person name="Feng X."/>
        </authorList>
    </citation>
    <scope>NUCLEOTIDE SEQUENCE [LARGE SCALE GENOMIC DNA]</scope>
    <source>
        <strain evidence="4 5">JCM31066</strain>
    </source>
</reference>
<keyword evidence="5" id="KW-1185">Reference proteome</keyword>
<dbReference type="GO" id="GO:0005829">
    <property type="term" value="C:cytosol"/>
    <property type="evidence" value="ECO:0007669"/>
    <property type="project" value="TreeGrafter"/>
</dbReference>
<feature type="domain" description="D-isomer specific 2-hydroxyacid dehydrogenase NAD-binding" evidence="3">
    <location>
        <begin position="121"/>
        <end position="295"/>
    </location>
</feature>
<protein>
    <submittedName>
        <fullName evidence="4">Hydroxyacid dehydrogenase</fullName>
    </submittedName>
</protein>
<dbReference type="AlphaFoldDB" id="A0A842HBL7"/>
<dbReference type="Gene3D" id="3.40.50.720">
    <property type="entry name" value="NAD(P)-binding Rossmann-like Domain"/>
    <property type="match status" value="2"/>
</dbReference>
<name>A0A842HBL7_9BACT</name>
<dbReference type="GO" id="GO:0030267">
    <property type="term" value="F:glyoxylate reductase (NADPH) activity"/>
    <property type="evidence" value="ECO:0007669"/>
    <property type="project" value="TreeGrafter"/>
</dbReference>
<dbReference type="PANTHER" id="PTHR10996:SF178">
    <property type="entry name" value="2-HYDROXYACID DEHYDROGENASE YGL185C-RELATED"/>
    <property type="match status" value="1"/>
</dbReference>
<accession>A0A842HBL7</accession>
<dbReference type="PANTHER" id="PTHR10996">
    <property type="entry name" value="2-HYDROXYACID DEHYDROGENASE-RELATED"/>
    <property type="match status" value="1"/>
</dbReference>
<organism evidence="4 5">
    <name type="scientific">Ruficoccus amylovorans</name>
    <dbReference type="NCBI Taxonomy" id="1804625"/>
    <lineage>
        <taxon>Bacteria</taxon>
        <taxon>Pseudomonadati</taxon>
        <taxon>Verrucomicrobiota</taxon>
        <taxon>Opitutia</taxon>
        <taxon>Puniceicoccales</taxon>
        <taxon>Cerasicoccaceae</taxon>
        <taxon>Ruficoccus</taxon>
    </lineage>
</organism>
<evidence type="ECO:0000256" key="2">
    <source>
        <dbReference type="ARBA" id="ARBA00023027"/>
    </source>
</evidence>
<dbReference type="InterPro" id="IPR050223">
    <property type="entry name" value="D-isomer_2-hydroxyacid_DH"/>
</dbReference>
<evidence type="ECO:0000313" key="4">
    <source>
        <dbReference type="EMBL" id="MBC2592821.1"/>
    </source>
</evidence>
<proteinExistence type="predicted"/>
<dbReference type="RefSeq" id="WP_185673836.1">
    <property type="nucleotide sequence ID" value="NZ_JACHVB010000011.1"/>
</dbReference>
<dbReference type="EMBL" id="JACHVB010000011">
    <property type="protein sequence ID" value="MBC2592821.1"/>
    <property type="molecule type" value="Genomic_DNA"/>
</dbReference>
<dbReference type="InterPro" id="IPR006140">
    <property type="entry name" value="D-isomer_DH_NAD-bd"/>
</dbReference>
<sequence length="335" mass="37595">MNKKPKAVYLLRPYAYDLIYGPEERRDISSLAEVLEPVMTMENWLKYPGICQQVEVIFSGWDMPLVDEVFLGTFPQLKAIFYGAGSIRGFATDLLWDRDITVSSAYRANAIPVCEFTVAQIVLATKHAWRLASETRTSRRFAASNSLVLPGMYKSVIGLISLGAVGRMIAERLSQYDVQVIAYDPFVESAEAKALGVDMCSLEEVFQRSDVVSCHTPWIKETEGMLTHELFMSMSHGATFINTARGAVVDQPGLIAALYKRPDLYAMLDVTWPEPPPPESPLYTLPNVWLTPHIAGSKGMECHRLGRTMVDELERYLSGEPLRFQILRDKAMVMA</sequence>